<evidence type="ECO:0000313" key="1">
    <source>
        <dbReference type="EMBL" id="CAB4156202.1"/>
    </source>
</evidence>
<sequence>MAKVTKYNQSDRDYKALEKLPAPIRYTIYESIVGWSPTSALKYYRQLMKRTGDEKYAIQAVIAWLRGADEVEATRSPVKGVSVLYNYQNHIVFSDVCKPY</sequence>
<gene>
    <name evidence="1" type="ORF">UFOVP661_39</name>
</gene>
<reference evidence="1" key="1">
    <citation type="submission" date="2020-04" db="EMBL/GenBank/DDBJ databases">
        <authorList>
            <person name="Chiriac C."/>
            <person name="Salcher M."/>
            <person name="Ghai R."/>
            <person name="Kavagutti S V."/>
        </authorList>
    </citation>
    <scope>NUCLEOTIDE SEQUENCE</scope>
</reference>
<accession>A0A6J5NC19</accession>
<organism evidence="1">
    <name type="scientific">uncultured Caudovirales phage</name>
    <dbReference type="NCBI Taxonomy" id="2100421"/>
    <lineage>
        <taxon>Viruses</taxon>
        <taxon>Duplodnaviria</taxon>
        <taxon>Heunggongvirae</taxon>
        <taxon>Uroviricota</taxon>
        <taxon>Caudoviricetes</taxon>
        <taxon>Peduoviridae</taxon>
        <taxon>Maltschvirus</taxon>
        <taxon>Maltschvirus maltsch</taxon>
    </lineage>
</organism>
<dbReference type="EMBL" id="LR796642">
    <property type="protein sequence ID" value="CAB4156202.1"/>
    <property type="molecule type" value="Genomic_DNA"/>
</dbReference>
<proteinExistence type="predicted"/>
<dbReference type="Pfam" id="PF20135">
    <property type="entry name" value="DUF6525"/>
    <property type="match status" value="1"/>
</dbReference>
<dbReference type="InterPro" id="IPR045386">
    <property type="entry name" value="DUF6525"/>
</dbReference>
<name>A0A6J5NC19_9CAUD</name>
<protein>
    <submittedName>
        <fullName evidence="1">Uncharacterized protein</fullName>
    </submittedName>
</protein>